<dbReference type="EMBL" id="LR746272">
    <property type="protein sequence ID" value="CAA7402055.1"/>
    <property type="molecule type" value="Genomic_DNA"/>
</dbReference>
<protein>
    <recommendedName>
        <fullName evidence="1">AB hydrolase-1 domain-containing protein</fullName>
    </recommendedName>
</protein>
<dbReference type="Proteomes" id="UP000663760">
    <property type="component" value="Chromosome 9"/>
</dbReference>
<dbReference type="PANTHER" id="PTHR42886">
    <property type="entry name" value="RE40534P-RELATED"/>
    <property type="match status" value="1"/>
</dbReference>
<dbReference type="GO" id="GO:0006654">
    <property type="term" value="P:phosphatidic acid biosynthetic process"/>
    <property type="evidence" value="ECO:0007669"/>
    <property type="project" value="TreeGrafter"/>
</dbReference>
<name>A0A7I8KYG2_SPIIN</name>
<feature type="domain" description="AB hydrolase-1" evidence="1">
    <location>
        <begin position="91"/>
        <end position="340"/>
    </location>
</feature>
<evidence type="ECO:0000313" key="2">
    <source>
        <dbReference type="EMBL" id="CAA7402055.1"/>
    </source>
</evidence>
<dbReference type="PANTHER" id="PTHR42886:SF42">
    <property type="entry name" value="ALPHA_BETA-HYDROLASES SUPERFAMILY PROTEIN"/>
    <property type="match status" value="1"/>
</dbReference>
<gene>
    <name evidence="2" type="ORF">SI8410_09012733</name>
</gene>
<dbReference type="InterPro" id="IPR000073">
    <property type="entry name" value="AB_hydrolase_1"/>
</dbReference>
<sequence>MAAALLRCTAACSPPHLRASKLPSRGHGRAMAVLEEARQLRLQYDLQKGQSRFFHRLPSGLGMEVIFQKGAGGVAGQEAPAYSGSGRKPPLVFVHGSFHAAWCWAEHWLPFFSGASYDCYAVSLLGQGESDLPMDAIAGSLQTHTSDLADFIRKELEIPPVLVGHSFGGLIVQSYISHAGAASSVSHASESVRKDSRAMLAGAVLLCSVPPSGNSGLVWRYLLSNPVAAFKVTLSLAAKAFANSLPLCKETFFSSTMDDGEVQRYQNLMKQSSRVPLFDLRKLNASLPVPSVPHGFVDVLVLGAGSDFIVDAEGLKETGMFYGVEPVCLEGVAHDMMLDSSWEKGAEAILCWLKNLN</sequence>
<dbReference type="Gene3D" id="3.40.50.1820">
    <property type="entry name" value="alpha/beta hydrolase"/>
    <property type="match status" value="1"/>
</dbReference>
<evidence type="ECO:0000313" key="3">
    <source>
        <dbReference type="Proteomes" id="UP000663760"/>
    </source>
</evidence>
<accession>A0A7I8KYG2</accession>
<dbReference type="GO" id="GO:0042171">
    <property type="term" value="F:lysophosphatidic acid acyltransferase activity"/>
    <property type="evidence" value="ECO:0007669"/>
    <property type="project" value="TreeGrafter"/>
</dbReference>
<keyword evidence="3" id="KW-1185">Reference proteome</keyword>
<reference evidence="2" key="1">
    <citation type="submission" date="2020-02" db="EMBL/GenBank/DDBJ databases">
        <authorList>
            <person name="Scholz U."/>
            <person name="Mascher M."/>
            <person name="Fiebig A."/>
        </authorList>
    </citation>
    <scope>NUCLEOTIDE SEQUENCE</scope>
</reference>
<proteinExistence type="predicted"/>
<dbReference type="Pfam" id="PF12697">
    <property type="entry name" value="Abhydrolase_6"/>
    <property type="match status" value="1"/>
</dbReference>
<organism evidence="2 3">
    <name type="scientific">Spirodela intermedia</name>
    <name type="common">Intermediate duckweed</name>
    <dbReference type="NCBI Taxonomy" id="51605"/>
    <lineage>
        <taxon>Eukaryota</taxon>
        <taxon>Viridiplantae</taxon>
        <taxon>Streptophyta</taxon>
        <taxon>Embryophyta</taxon>
        <taxon>Tracheophyta</taxon>
        <taxon>Spermatophyta</taxon>
        <taxon>Magnoliopsida</taxon>
        <taxon>Liliopsida</taxon>
        <taxon>Araceae</taxon>
        <taxon>Lemnoideae</taxon>
        <taxon>Spirodela</taxon>
    </lineage>
</organism>
<dbReference type="SUPFAM" id="SSF53474">
    <property type="entry name" value="alpha/beta-Hydrolases"/>
    <property type="match status" value="1"/>
</dbReference>
<dbReference type="InterPro" id="IPR029058">
    <property type="entry name" value="AB_hydrolase_fold"/>
</dbReference>
<dbReference type="OrthoDB" id="8119704at2759"/>
<dbReference type="AlphaFoldDB" id="A0A7I8KYG2"/>
<dbReference type="GO" id="GO:0052689">
    <property type="term" value="F:carboxylic ester hydrolase activity"/>
    <property type="evidence" value="ECO:0007669"/>
    <property type="project" value="TreeGrafter"/>
</dbReference>
<evidence type="ECO:0000259" key="1">
    <source>
        <dbReference type="Pfam" id="PF12697"/>
    </source>
</evidence>
<dbReference type="GO" id="GO:0055088">
    <property type="term" value="P:lipid homeostasis"/>
    <property type="evidence" value="ECO:0007669"/>
    <property type="project" value="TreeGrafter"/>
</dbReference>